<gene>
    <name evidence="1" type="ORF">D9O29_05765</name>
</gene>
<keyword evidence="2" id="KW-1185">Reference proteome</keyword>
<organism evidence="1 2">
    <name type="scientific">Pantoea vagans</name>
    <dbReference type="NCBI Taxonomy" id="470934"/>
    <lineage>
        <taxon>Bacteria</taxon>
        <taxon>Pseudomonadati</taxon>
        <taxon>Pseudomonadota</taxon>
        <taxon>Gammaproteobacteria</taxon>
        <taxon>Enterobacterales</taxon>
        <taxon>Erwiniaceae</taxon>
        <taxon>Pantoea</taxon>
    </lineage>
</organism>
<comment type="caution">
    <text evidence="1">The sequence shown here is derived from an EMBL/GenBank/DDBJ whole genome shotgun (WGS) entry which is preliminary data.</text>
</comment>
<evidence type="ECO:0000313" key="1">
    <source>
        <dbReference type="EMBL" id="TXL79777.1"/>
    </source>
</evidence>
<dbReference type="RefSeq" id="WP_147788732.1">
    <property type="nucleotide sequence ID" value="NZ_RCNL01000002.1"/>
</dbReference>
<dbReference type="EMBL" id="RCNL01000002">
    <property type="protein sequence ID" value="TXL79777.1"/>
    <property type="molecule type" value="Genomic_DNA"/>
</dbReference>
<dbReference type="Proteomes" id="UP000426772">
    <property type="component" value="Unassembled WGS sequence"/>
</dbReference>
<sequence length="86" mass="10099">MDKLSRLFEKSRDVQSLYKRTTDAQLNFIAARCNRDEVAAIHIRLKQFRSELAACPDWDGDTQDQIWDAIETHKRLLVQIDLLEKP</sequence>
<reference evidence="1 2" key="1">
    <citation type="submission" date="2018-10" db="EMBL/GenBank/DDBJ databases">
        <title>Draft genome sequence of Pantoea vagans isolated from corpses of the sugarcane aphid Melanaphis sacchari Zehntner.</title>
        <authorList>
            <person name="Toledo E."/>
            <person name="Pena G."/>
            <person name="Lozano L."/>
        </authorList>
    </citation>
    <scope>NUCLEOTIDE SEQUENCE [LARGE SCALE GENOMIC DNA]</scope>
    <source>
        <strain evidence="1 2">ET-90</strain>
    </source>
</reference>
<accession>A0ABY3LHY9</accession>
<protein>
    <submittedName>
        <fullName evidence="1">Uncharacterized protein</fullName>
    </submittedName>
</protein>
<evidence type="ECO:0000313" key="2">
    <source>
        <dbReference type="Proteomes" id="UP000426772"/>
    </source>
</evidence>
<proteinExistence type="predicted"/>
<name>A0ABY3LHY9_9GAMM</name>